<name>A0A7S4QF17_9STRA</name>
<evidence type="ECO:0000313" key="2">
    <source>
        <dbReference type="EMBL" id="CAE4580808.1"/>
    </source>
</evidence>
<evidence type="ECO:0000256" key="1">
    <source>
        <dbReference type="SAM" id="SignalP"/>
    </source>
</evidence>
<feature type="signal peptide" evidence="1">
    <location>
        <begin position="1"/>
        <end position="26"/>
    </location>
</feature>
<sequence>MMLQKVSIVALTTSVILSVLGKSALSYTIPQKNAVKNGCRRSFLSNVFTSAGATATATATWGLAWSSPANALPGVTVKEFEIILKDSAKSIQVVEFSGPKSETALIRLVDGTTFTITDLIESPVDPRSPLKLAATCREYRVPTKFVGLELAVKGGEKKKKVYMNSRVAEAAEKEKAKRERMAQDEADRLAALYKLEEEEAKKQMLKSQVQPAN</sequence>
<dbReference type="EMBL" id="HBNS01001818">
    <property type="protein sequence ID" value="CAE4580808.1"/>
    <property type="molecule type" value="Transcribed_RNA"/>
</dbReference>
<feature type="chain" id="PRO_5030800868" evidence="1">
    <location>
        <begin position="27"/>
        <end position="213"/>
    </location>
</feature>
<proteinExistence type="predicted"/>
<gene>
    <name evidence="2" type="ORF">DBRI00130_LOCUS1463</name>
</gene>
<reference evidence="2" key="1">
    <citation type="submission" date="2021-01" db="EMBL/GenBank/DDBJ databases">
        <authorList>
            <person name="Corre E."/>
            <person name="Pelletier E."/>
            <person name="Niang G."/>
            <person name="Scheremetjew M."/>
            <person name="Finn R."/>
            <person name="Kale V."/>
            <person name="Holt S."/>
            <person name="Cochrane G."/>
            <person name="Meng A."/>
            <person name="Brown T."/>
            <person name="Cohen L."/>
        </authorList>
    </citation>
    <scope>NUCLEOTIDE SEQUENCE</scope>
    <source>
        <strain evidence="2">GSO104</strain>
    </source>
</reference>
<dbReference type="AlphaFoldDB" id="A0A7S4QF17"/>
<keyword evidence="1" id="KW-0732">Signal</keyword>
<organism evidence="2">
    <name type="scientific">Ditylum brightwellii</name>
    <dbReference type="NCBI Taxonomy" id="49249"/>
    <lineage>
        <taxon>Eukaryota</taxon>
        <taxon>Sar</taxon>
        <taxon>Stramenopiles</taxon>
        <taxon>Ochrophyta</taxon>
        <taxon>Bacillariophyta</taxon>
        <taxon>Mediophyceae</taxon>
        <taxon>Lithodesmiophycidae</taxon>
        <taxon>Lithodesmiales</taxon>
        <taxon>Lithodesmiaceae</taxon>
        <taxon>Ditylum</taxon>
    </lineage>
</organism>
<protein>
    <submittedName>
        <fullName evidence="2">Uncharacterized protein</fullName>
    </submittedName>
</protein>
<accession>A0A7S4QF17</accession>